<accession>A0A330GQ33</accession>
<reference evidence="1 2" key="1">
    <citation type="submission" date="2018-07" db="EMBL/GenBank/DDBJ databases">
        <title>Diversity of Mesorhizobium strains in Brazil.</title>
        <authorList>
            <person name="Helene L.C.F."/>
            <person name="Dall'Agnol R."/>
            <person name="Delamuta J.R.M."/>
            <person name="Hungria M."/>
        </authorList>
    </citation>
    <scope>NUCLEOTIDE SEQUENCE [LARGE SCALE GENOMIC DNA]</scope>
    <source>
        <strain evidence="1 2">CNPSo 3140</strain>
    </source>
</reference>
<name>A0A330GQ33_9HYPH</name>
<evidence type="ECO:0000313" key="2">
    <source>
        <dbReference type="Proteomes" id="UP000251956"/>
    </source>
</evidence>
<keyword evidence="2" id="KW-1185">Reference proteome</keyword>
<proteinExistence type="predicted"/>
<comment type="caution">
    <text evidence="1">The sequence shown here is derived from an EMBL/GenBank/DDBJ whole genome shotgun (WGS) entry which is preliminary data.</text>
</comment>
<dbReference type="EMBL" id="QMBQ01000009">
    <property type="protein sequence ID" value="RAZ73016.1"/>
    <property type="molecule type" value="Genomic_DNA"/>
</dbReference>
<protein>
    <submittedName>
        <fullName evidence="1">Uncharacterized protein</fullName>
    </submittedName>
</protein>
<sequence length="60" mass="6790">MPLFAAAFVFRLHDGETKWTIIDEEPIIGERMVVSQMSITAGRIIQSHRRVGAELTTKYA</sequence>
<gene>
    <name evidence="1" type="ORF">DPM35_26945</name>
</gene>
<dbReference type="AlphaFoldDB" id="A0A330GQ33"/>
<evidence type="ECO:0000313" key="1">
    <source>
        <dbReference type="EMBL" id="RAZ73016.1"/>
    </source>
</evidence>
<organism evidence="1 2">
    <name type="scientific">Mesorhizobium atlanticum</name>
    <dbReference type="NCBI Taxonomy" id="2233532"/>
    <lineage>
        <taxon>Bacteria</taxon>
        <taxon>Pseudomonadati</taxon>
        <taxon>Pseudomonadota</taxon>
        <taxon>Alphaproteobacteria</taxon>
        <taxon>Hyphomicrobiales</taxon>
        <taxon>Phyllobacteriaceae</taxon>
        <taxon>Mesorhizobium</taxon>
    </lineage>
</organism>
<dbReference type="Proteomes" id="UP000251956">
    <property type="component" value="Unassembled WGS sequence"/>
</dbReference>